<dbReference type="InterPro" id="IPR050987">
    <property type="entry name" value="AtrR-like"/>
</dbReference>
<dbReference type="Gene3D" id="4.10.240.10">
    <property type="entry name" value="Zn(2)-C6 fungal-type DNA-binding domain"/>
    <property type="match status" value="2"/>
</dbReference>
<sequence>MNSNLVDFSCQQVKPSQQKSCDGCKAHHIKCDRNVDGCKNCFKRGIACTYLVKSKRRGPKTKVEHFMRYYESLNKTNASEAPGTFINKEDIKNNSIEMIFYNTSQYTSNTEEDFPSISNFNQLLAADDSVLYQTGSDMFPLYQNIYNPMLDISCYNLPLPHEITTVTIAPLITPTTITATTSMGYELSPVYSSLTQPNFQSSPILNQNAYQTIENKLNKRYSKIPCDRCKGHHIKCDKSLDGCKNCSRRGISCTYLITRKRRGPKTKSESIIKSLESLNIINQTTIEVEGNSTNPAIRNTSNILTDKETNQNSELKSLVVGSSIQAIPVFSNNFTMLQPITIDLSAVYQDIYSLHTLVMNNYNLHLPPLTNTINFDPSFTILTPCNYSSWHPQLEQFQQIEGLYQVPSYYNAQNYSLSTYTPFLY</sequence>
<dbReference type="AlphaFoldDB" id="A0A137PE80"/>
<proteinExistence type="predicted"/>
<dbReference type="InterPro" id="IPR036864">
    <property type="entry name" value="Zn2-C6_fun-type_DNA-bd_sf"/>
</dbReference>
<dbReference type="InterPro" id="IPR001138">
    <property type="entry name" value="Zn2Cys6_DnaBD"/>
</dbReference>
<protein>
    <recommendedName>
        <fullName evidence="2">Zn(2)-C6 fungal-type domain-containing protein</fullName>
    </recommendedName>
</protein>
<organism evidence="3 4">
    <name type="scientific">Conidiobolus coronatus (strain ATCC 28846 / CBS 209.66 / NRRL 28638)</name>
    <name type="common">Delacroixia coronata</name>
    <dbReference type="NCBI Taxonomy" id="796925"/>
    <lineage>
        <taxon>Eukaryota</taxon>
        <taxon>Fungi</taxon>
        <taxon>Fungi incertae sedis</taxon>
        <taxon>Zoopagomycota</taxon>
        <taxon>Entomophthoromycotina</taxon>
        <taxon>Entomophthoromycetes</taxon>
        <taxon>Entomophthorales</taxon>
        <taxon>Ancylistaceae</taxon>
        <taxon>Conidiobolus</taxon>
    </lineage>
</organism>
<dbReference type="PROSITE" id="PS50048">
    <property type="entry name" value="ZN2_CY6_FUNGAL_2"/>
    <property type="match status" value="2"/>
</dbReference>
<reference evidence="3 4" key="1">
    <citation type="journal article" date="2015" name="Genome Biol. Evol.">
        <title>Phylogenomic analyses indicate that early fungi evolved digesting cell walls of algal ancestors of land plants.</title>
        <authorList>
            <person name="Chang Y."/>
            <person name="Wang S."/>
            <person name="Sekimoto S."/>
            <person name="Aerts A.L."/>
            <person name="Choi C."/>
            <person name="Clum A."/>
            <person name="LaButti K.M."/>
            <person name="Lindquist E.A."/>
            <person name="Yee Ngan C."/>
            <person name="Ohm R.A."/>
            <person name="Salamov A.A."/>
            <person name="Grigoriev I.V."/>
            <person name="Spatafora J.W."/>
            <person name="Berbee M.L."/>
        </authorList>
    </citation>
    <scope>NUCLEOTIDE SEQUENCE [LARGE SCALE GENOMIC DNA]</scope>
    <source>
        <strain evidence="3 4">NRRL 28638</strain>
    </source>
</reference>
<dbReference type="SMART" id="SM00066">
    <property type="entry name" value="GAL4"/>
    <property type="match status" value="2"/>
</dbReference>
<evidence type="ECO:0000313" key="3">
    <source>
        <dbReference type="EMBL" id="KXN73290.1"/>
    </source>
</evidence>
<feature type="domain" description="Zn(2)-C6 fungal-type" evidence="2">
    <location>
        <begin position="225"/>
        <end position="255"/>
    </location>
</feature>
<evidence type="ECO:0000256" key="1">
    <source>
        <dbReference type="ARBA" id="ARBA00023242"/>
    </source>
</evidence>
<dbReference type="GO" id="GO:0008270">
    <property type="term" value="F:zinc ion binding"/>
    <property type="evidence" value="ECO:0007669"/>
    <property type="project" value="InterPro"/>
</dbReference>
<dbReference type="Proteomes" id="UP000070444">
    <property type="component" value="Unassembled WGS sequence"/>
</dbReference>
<dbReference type="EMBL" id="KQ964439">
    <property type="protein sequence ID" value="KXN73290.1"/>
    <property type="molecule type" value="Genomic_DNA"/>
</dbReference>
<dbReference type="PANTHER" id="PTHR46910:SF1">
    <property type="entry name" value="MISCELLANEOUS ZN(II)2CYS6 TRANSCRIPTION FACTOR (EUROFUNG)-RELATED"/>
    <property type="match status" value="1"/>
</dbReference>
<dbReference type="PANTHER" id="PTHR46910">
    <property type="entry name" value="TRANSCRIPTION FACTOR PDR1"/>
    <property type="match status" value="1"/>
</dbReference>
<evidence type="ECO:0000259" key="2">
    <source>
        <dbReference type="PROSITE" id="PS50048"/>
    </source>
</evidence>
<dbReference type="PROSITE" id="PS00463">
    <property type="entry name" value="ZN2_CY6_FUNGAL_1"/>
    <property type="match status" value="1"/>
</dbReference>
<dbReference type="OrthoDB" id="2123952at2759"/>
<keyword evidence="4" id="KW-1185">Reference proteome</keyword>
<dbReference type="GO" id="GO:0000981">
    <property type="term" value="F:DNA-binding transcription factor activity, RNA polymerase II-specific"/>
    <property type="evidence" value="ECO:0007669"/>
    <property type="project" value="InterPro"/>
</dbReference>
<feature type="domain" description="Zn(2)-C6 fungal-type" evidence="2">
    <location>
        <begin position="20"/>
        <end position="50"/>
    </location>
</feature>
<dbReference type="Pfam" id="PF00172">
    <property type="entry name" value="Zn_clus"/>
    <property type="match status" value="2"/>
</dbReference>
<dbReference type="SUPFAM" id="SSF57701">
    <property type="entry name" value="Zn2/Cys6 DNA-binding domain"/>
    <property type="match status" value="2"/>
</dbReference>
<evidence type="ECO:0000313" key="4">
    <source>
        <dbReference type="Proteomes" id="UP000070444"/>
    </source>
</evidence>
<keyword evidence="1" id="KW-0539">Nucleus</keyword>
<name>A0A137PE80_CONC2</name>
<gene>
    <name evidence="3" type="ORF">CONCODRAFT_15618</name>
</gene>
<dbReference type="CDD" id="cd00067">
    <property type="entry name" value="GAL4"/>
    <property type="match status" value="2"/>
</dbReference>
<accession>A0A137PE80</accession>